<comment type="caution">
    <text evidence="1">The sequence shown here is derived from an EMBL/GenBank/DDBJ whole genome shotgun (WGS) entry which is preliminary data.</text>
</comment>
<proteinExistence type="predicted"/>
<dbReference type="Proteomes" id="UP000653454">
    <property type="component" value="Unassembled WGS sequence"/>
</dbReference>
<evidence type="ECO:0000313" key="1">
    <source>
        <dbReference type="EMBL" id="CAG9120538.1"/>
    </source>
</evidence>
<gene>
    <name evidence="1" type="ORF">PLXY2_LOCUS7169</name>
</gene>
<accession>A0A8S4F1A3</accession>
<organism evidence="1 2">
    <name type="scientific">Plutella xylostella</name>
    <name type="common">Diamondback moth</name>
    <name type="synonym">Plutella maculipennis</name>
    <dbReference type="NCBI Taxonomy" id="51655"/>
    <lineage>
        <taxon>Eukaryota</taxon>
        <taxon>Metazoa</taxon>
        <taxon>Ecdysozoa</taxon>
        <taxon>Arthropoda</taxon>
        <taxon>Hexapoda</taxon>
        <taxon>Insecta</taxon>
        <taxon>Pterygota</taxon>
        <taxon>Neoptera</taxon>
        <taxon>Endopterygota</taxon>
        <taxon>Lepidoptera</taxon>
        <taxon>Glossata</taxon>
        <taxon>Ditrysia</taxon>
        <taxon>Yponomeutoidea</taxon>
        <taxon>Plutellidae</taxon>
        <taxon>Plutella</taxon>
    </lineage>
</organism>
<dbReference type="EMBL" id="CAJHNJ030000024">
    <property type="protein sequence ID" value="CAG9120538.1"/>
    <property type="molecule type" value="Genomic_DNA"/>
</dbReference>
<sequence>MKVYLLAKPSSSWVEVEVSEPGSAEAVEQRYSAELRARLRDTQAEALLLYTEYSARTGGDLKTFFANMTGFKEEVVRGIGREYDSAVCVDRATVTQFPVHSTRREYALSVTIARITGAQR</sequence>
<dbReference type="AlphaFoldDB" id="A0A8S4F1A3"/>
<reference evidence="1" key="1">
    <citation type="submission" date="2020-11" db="EMBL/GenBank/DDBJ databases">
        <authorList>
            <person name="Whiteford S."/>
        </authorList>
    </citation>
    <scope>NUCLEOTIDE SEQUENCE</scope>
</reference>
<protein>
    <submittedName>
        <fullName evidence="1">(diamondback moth) hypothetical protein</fullName>
    </submittedName>
</protein>
<evidence type="ECO:0000313" key="2">
    <source>
        <dbReference type="Proteomes" id="UP000653454"/>
    </source>
</evidence>
<keyword evidence="2" id="KW-1185">Reference proteome</keyword>
<name>A0A8S4F1A3_PLUXY</name>